<dbReference type="Proteomes" id="UP000216752">
    <property type="component" value="Chromosome"/>
</dbReference>
<dbReference type="InterPro" id="IPR049032">
    <property type="entry name" value="AhtL-like_N"/>
</dbReference>
<dbReference type="InterPro" id="IPR050612">
    <property type="entry name" value="Prok_Mopterin_Oxidored"/>
</dbReference>
<accession>A0ABZ3IN94</accession>
<dbReference type="Gene3D" id="3.40.50.740">
    <property type="match status" value="2"/>
</dbReference>
<evidence type="ECO:0000313" key="9">
    <source>
        <dbReference type="EMBL" id="XFO67129.1"/>
    </source>
</evidence>
<gene>
    <name evidence="9" type="primary">athL_2</name>
    <name evidence="9" type="ORF">SPSIL_033180</name>
</gene>
<dbReference type="SUPFAM" id="SSF53706">
    <property type="entry name" value="Formate dehydrogenase/DMSO reductase, domains 1-3"/>
    <property type="match status" value="1"/>
</dbReference>
<dbReference type="GO" id="GO:0018706">
    <property type="term" value="F:pyrogallol hydroxytransferase activity"/>
    <property type="evidence" value="ECO:0007669"/>
    <property type="project" value="UniProtKB-EC"/>
</dbReference>
<evidence type="ECO:0000259" key="6">
    <source>
        <dbReference type="Pfam" id="PF00384"/>
    </source>
</evidence>
<dbReference type="EC" id="1.97.1.2" evidence="9"/>
<reference evidence="9" key="1">
    <citation type="submission" date="2024-05" db="EMBL/GenBank/DDBJ databases">
        <title>Isolation and characterization of Sporomusa carbonis sp. nov., a carboxydotrophic hydrogenogen in the genus of Sporomusa isolated from a charcoal burning pile.</title>
        <authorList>
            <person name="Boeer T."/>
            <person name="Rosenbaum F."/>
            <person name="Eysell L."/>
            <person name="Mueller V."/>
            <person name="Daniel R."/>
            <person name="Poehlein A."/>
        </authorList>
    </citation>
    <scope>NUCLEOTIDE SEQUENCE [LARGE SCALE GENOMIC DNA]</scope>
    <source>
        <strain evidence="9">DSM 10669</strain>
    </source>
</reference>
<comment type="cofactor">
    <cofactor evidence="1">
        <name>Mo-bis(molybdopterin guanine dinucleotide)</name>
        <dbReference type="ChEBI" id="CHEBI:60539"/>
    </cofactor>
</comment>
<keyword evidence="3" id="KW-0500">Molybdenum</keyword>
<dbReference type="Pfam" id="PF21423">
    <property type="entry name" value="AhtL-like_1st"/>
    <property type="match status" value="1"/>
</dbReference>
<evidence type="ECO:0000256" key="1">
    <source>
        <dbReference type="ARBA" id="ARBA00001942"/>
    </source>
</evidence>
<name>A0ABZ3IN94_9FIRM</name>
<keyword evidence="5 9" id="KW-0560">Oxidoreductase</keyword>
<dbReference type="Gene3D" id="2.20.25.340">
    <property type="match status" value="1"/>
</dbReference>
<evidence type="ECO:0000259" key="8">
    <source>
        <dbReference type="Pfam" id="PF21423"/>
    </source>
</evidence>
<dbReference type="InterPro" id="IPR006656">
    <property type="entry name" value="Mopterin_OxRdtase"/>
</dbReference>
<dbReference type="EMBL" id="CP155573">
    <property type="protein sequence ID" value="XFO67129.1"/>
    <property type="molecule type" value="Genomic_DNA"/>
</dbReference>
<protein>
    <submittedName>
        <fullName evidence="9">Pyrogallol hydroxytransferase large subunit</fullName>
        <ecNumber evidence="9">1.97.1.2</ecNumber>
    </submittedName>
</protein>
<keyword evidence="10" id="KW-1185">Reference proteome</keyword>
<dbReference type="PANTHER" id="PTHR43742:SF10">
    <property type="entry name" value="TRIMETHYLAMINE-N-OXIDE REDUCTASE 2"/>
    <property type="match status" value="1"/>
</dbReference>
<dbReference type="InterPro" id="IPR006657">
    <property type="entry name" value="MoPterin_dinucl-bd_dom"/>
</dbReference>
<dbReference type="PANTHER" id="PTHR43742">
    <property type="entry name" value="TRIMETHYLAMINE-N-OXIDE REDUCTASE"/>
    <property type="match status" value="1"/>
</dbReference>
<evidence type="ECO:0000256" key="3">
    <source>
        <dbReference type="ARBA" id="ARBA00022505"/>
    </source>
</evidence>
<dbReference type="Gene3D" id="2.40.40.20">
    <property type="match status" value="1"/>
</dbReference>
<sequence length="863" mass="97797">MVNKINKGDNGEKTYLKGIGWLGFGLGANTAEVDVKDGKILRIRPMHYDKKYKTEDIKPWKINARGKTFEPTMRSLIPPFSMVYKQRVYSKNRIPYPLKRVDWDPDGERNTQNRGNSKYVRISWDEAATLVAKELKRVQKKYGPYSVLAAADGHGEGKCIHGPHGCQTHLLDLMGGYTLQARNPDSWEGWYWGAKHVWGTDPVGQGLQNNLWLDCSENTEMMLFWGCDPETTPWGWSGQAASRLCYWFSEIGIESIYVCPDFNYGAAAHADKWIPVRPNTDSALQFAIAYTWITEDLYDKEYVATHVHGFEEFKKEVMGETDKIPKTPKWAEDICGVPARVIKALARKWHQQATTIAHCNGGSYIRSTYSHEPARLEVCLLGMQGLGKPGRNQLKMIEWQFFALNEQMPGPRSEVIPNVAGAYHGWAFTGNESLIPKTLIPQAITTEEPLLWHGSSIAGFPKEDQFVQYKFPINEKNSTLHMIWSDEPCWTTCWNGGNRMIEALRSPKMECIVCQQPWMENDCLFADIVLPINTKLEEEDISTDVYGGEFNLVFHEGQCIEPIGESKSDYEAVCEVAKKLGLYEEYTKGKSIEEWVKEGFDHSGIENRISYEEFREKDYYIIPPADGWEDDARGFGLFAEDPVAHPLDTPTGKLEFLSTDLANYFPDDQERKPVPQWIPFGESHSESLLHPRSKKYPYLIVSNHPRWRVHANLDDCAWLREIPTCKVKGPDGYLYEPLWINTIDAENLGIKYGDIIRIHNDRGWTLGGAYVTERIMPGVIYQDHGSKLDPIVAGVSDRGGDNNLICPGMITSKNCAGEVTSGFLVGIEKVDVNELRAQYPDAFSRAYDAGSGLIVDAYLEEGK</sequence>
<comment type="similarity">
    <text evidence="2">Belongs to the prokaryotic molybdopterin-containing oxidoreductase family.</text>
</comment>
<evidence type="ECO:0000259" key="7">
    <source>
        <dbReference type="Pfam" id="PF01568"/>
    </source>
</evidence>
<feature type="domain" description="Molybdopterin oxidoreductase" evidence="6">
    <location>
        <begin position="93"/>
        <end position="579"/>
    </location>
</feature>
<proteinExistence type="inferred from homology"/>
<dbReference type="SUPFAM" id="SSF50692">
    <property type="entry name" value="ADC-like"/>
    <property type="match status" value="1"/>
</dbReference>
<dbReference type="Pfam" id="PF00384">
    <property type="entry name" value="Molybdopterin"/>
    <property type="match status" value="1"/>
</dbReference>
<dbReference type="RefSeq" id="WP_094602756.1">
    <property type="nucleotide sequence ID" value="NZ_CP155573.1"/>
</dbReference>
<dbReference type="Pfam" id="PF01568">
    <property type="entry name" value="Molydop_binding"/>
    <property type="match status" value="1"/>
</dbReference>
<evidence type="ECO:0000256" key="5">
    <source>
        <dbReference type="ARBA" id="ARBA00023002"/>
    </source>
</evidence>
<evidence type="ECO:0000256" key="4">
    <source>
        <dbReference type="ARBA" id="ARBA00022723"/>
    </source>
</evidence>
<dbReference type="InterPro" id="IPR009010">
    <property type="entry name" value="Asp_de-COase-like_dom_sf"/>
</dbReference>
<feature type="domain" description="Molybdopterin dinucleotide-binding" evidence="7">
    <location>
        <begin position="736"/>
        <end position="807"/>
    </location>
</feature>
<evidence type="ECO:0000256" key="2">
    <source>
        <dbReference type="ARBA" id="ARBA00010312"/>
    </source>
</evidence>
<organism evidence="9 10">
    <name type="scientific">Sporomusa silvacetica DSM 10669</name>
    <dbReference type="NCBI Taxonomy" id="1123289"/>
    <lineage>
        <taxon>Bacteria</taxon>
        <taxon>Bacillati</taxon>
        <taxon>Bacillota</taxon>
        <taxon>Negativicutes</taxon>
        <taxon>Selenomonadales</taxon>
        <taxon>Sporomusaceae</taxon>
        <taxon>Sporomusa</taxon>
    </lineage>
</organism>
<dbReference type="Gene3D" id="3.40.228.10">
    <property type="entry name" value="Dimethylsulfoxide Reductase, domain 2"/>
    <property type="match status" value="1"/>
</dbReference>
<keyword evidence="4" id="KW-0479">Metal-binding</keyword>
<feature type="domain" description="Pyrogallol hydroxytransferase large subunit-like N-terminal" evidence="8">
    <location>
        <begin position="33"/>
        <end position="85"/>
    </location>
</feature>
<evidence type="ECO:0000313" key="10">
    <source>
        <dbReference type="Proteomes" id="UP000216752"/>
    </source>
</evidence>